<dbReference type="Proteomes" id="UP000232003">
    <property type="component" value="Chromosome"/>
</dbReference>
<sequence length="38" mass="4297">MITLVAVKFVSKQIKPQMTLLHHPFLIRNGAPTSLPLR</sequence>
<reference evidence="1 2" key="1">
    <citation type="submission" date="2017-11" db="EMBL/GenBank/DDBJ databases">
        <title>Complete genome of a free-living desiccation-tolerant cyanobacterium and its photosynthetic adaptation to extreme terrestrial habitat.</title>
        <authorList>
            <person name="Shang J."/>
        </authorList>
    </citation>
    <scope>NUCLEOTIDE SEQUENCE [LARGE SCALE GENOMIC DNA]</scope>
    <source>
        <strain evidence="1 2">CCNUN1</strain>
    </source>
</reference>
<dbReference type="EMBL" id="CP024785">
    <property type="protein sequence ID" value="AUB34716.1"/>
    <property type="molecule type" value="Genomic_DNA"/>
</dbReference>
<dbReference type="KEGG" id="nfl:COO91_00545"/>
<name>A0A2K8SGZ5_9NOSO</name>
<accession>A0A2K8SGZ5</accession>
<evidence type="ECO:0000313" key="1">
    <source>
        <dbReference type="EMBL" id="AUB34716.1"/>
    </source>
</evidence>
<gene>
    <name evidence="1" type="ORF">COO91_00545</name>
</gene>
<proteinExistence type="predicted"/>
<dbReference type="AlphaFoldDB" id="A0A2K8SGZ5"/>
<protein>
    <submittedName>
        <fullName evidence="1">Uncharacterized protein</fullName>
    </submittedName>
</protein>
<keyword evidence="2" id="KW-1185">Reference proteome</keyword>
<organism evidence="1 2">
    <name type="scientific">Nostoc flagelliforme CCNUN1</name>
    <dbReference type="NCBI Taxonomy" id="2038116"/>
    <lineage>
        <taxon>Bacteria</taxon>
        <taxon>Bacillati</taxon>
        <taxon>Cyanobacteriota</taxon>
        <taxon>Cyanophyceae</taxon>
        <taxon>Nostocales</taxon>
        <taxon>Nostocaceae</taxon>
        <taxon>Nostoc</taxon>
    </lineage>
</organism>
<evidence type="ECO:0000313" key="2">
    <source>
        <dbReference type="Proteomes" id="UP000232003"/>
    </source>
</evidence>